<dbReference type="RefSeq" id="WP_020584802.1">
    <property type="nucleotide sequence ID" value="NZ_JOJP01000001.1"/>
</dbReference>
<dbReference type="InterPro" id="IPR050428">
    <property type="entry name" value="TCS_sensor_his_kinase"/>
</dbReference>
<dbReference type="InterPro" id="IPR003661">
    <property type="entry name" value="HisK_dim/P_dom"/>
</dbReference>
<dbReference type="InterPro" id="IPR036097">
    <property type="entry name" value="HisK_dim/P_sf"/>
</dbReference>
<evidence type="ECO:0000259" key="9">
    <source>
        <dbReference type="PROSITE" id="PS50109"/>
    </source>
</evidence>
<keyword evidence="3" id="KW-0597">Phosphoprotein</keyword>
<accession>A0A081KE80</accession>
<dbReference type="PANTHER" id="PTHR45436">
    <property type="entry name" value="SENSOR HISTIDINE KINASE YKOH"/>
    <property type="match status" value="1"/>
</dbReference>
<dbReference type="Gene3D" id="3.30.565.10">
    <property type="entry name" value="Histidine kinase-like ATPase, C-terminal domain"/>
    <property type="match status" value="1"/>
</dbReference>
<evidence type="ECO:0000256" key="7">
    <source>
        <dbReference type="ARBA" id="ARBA00022989"/>
    </source>
</evidence>
<evidence type="ECO:0000256" key="8">
    <source>
        <dbReference type="SAM" id="Phobius"/>
    </source>
</evidence>
<evidence type="ECO:0000256" key="2">
    <source>
        <dbReference type="ARBA" id="ARBA00012438"/>
    </source>
</evidence>
<dbReference type="SUPFAM" id="SSF55874">
    <property type="entry name" value="ATPase domain of HSP90 chaperone/DNA topoisomerase II/histidine kinase"/>
    <property type="match status" value="1"/>
</dbReference>
<dbReference type="PANTHER" id="PTHR45436:SF16">
    <property type="entry name" value="HISTIDINE KINASE"/>
    <property type="match status" value="1"/>
</dbReference>
<keyword evidence="6" id="KW-0418">Kinase</keyword>
<dbReference type="SUPFAM" id="SSF47384">
    <property type="entry name" value="Homodimeric domain of signal transducing histidine kinase"/>
    <property type="match status" value="1"/>
</dbReference>
<dbReference type="Pfam" id="PF00512">
    <property type="entry name" value="HisKA"/>
    <property type="match status" value="1"/>
</dbReference>
<feature type="transmembrane region" description="Helical" evidence="8">
    <location>
        <begin position="153"/>
        <end position="173"/>
    </location>
</feature>
<dbReference type="SMART" id="SM00387">
    <property type="entry name" value="HATPase_c"/>
    <property type="match status" value="1"/>
</dbReference>
<dbReference type="STRING" id="305900.GV64_18520"/>
<evidence type="ECO:0000313" key="10">
    <source>
        <dbReference type="EMBL" id="KEI72456.1"/>
    </source>
</evidence>
<evidence type="ECO:0000256" key="3">
    <source>
        <dbReference type="ARBA" id="ARBA00022553"/>
    </source>
</evidence>
<dbReference type="Pfam" id="PF02518">
    <property type="entry name" value="HATPase_c"/>
    <property type="match status" value="1"/>
</dbReference>
<evidence type="ECO:0000256" key="6">
    <source>
        <dbReference type="ARBA" id="ARBA00022777"/>
    </source>
</evidence>
<keyword evidence="5 8" id="KW-0812">Transmembrane</keyword>
<dbReference type="EMBL" id="JOJP01000001">
    <property type="protein sequence ID" value="KEI72456.1"/>
    <property type="molecule type" value="Genomic_DNA"/>
</dbReference>
<evidence type="ECO:0000313" key="11">
    <source>
        <dbReference type="Proteomes" id="UP000027997"/>
    </source>
</evidence>
<evidence type="ECO:0000256" key="4">
    <source>
        <dbReference type="ARBA" id="ARBA00022679"/>
    </source>
</evidence>
<dbReference type="InterPro" id="IPR005467">
    <property type="entry name" value="His_kinase_dom"/>
</dbReference>
<sequence>MLNKILERGKLLSLQWKMTMAFCIVIAVVLLINFLLFYATLHITEDEVSSRRLAYISDFAIKEYQQGFQGSLVLDHLTVAYDRYEDTPAEFQKRFSAQWQGVEDFNYQEPGSRTGDSATVMSTTMTVNGQLAPLYIVEDSARVTITELEERSLIAGVILYSLLILAGVWLLIYRISGHLAAPLHGLARVIKESWADDLAPIEPAVITTEEQAELVDALNDYRQRIHASIQRERAFSRYVSHELRTPLMVISGVATLLRVSRESPVIEKPFIDKQRQRLETSCQNMQDITETLLSLVRQTPFPEDVTTVLNQAFIEQLVDEHQLLIRDKAIQVHINATVAITLNVPATVVRILLGNLIKNAFGYTRSGEILFRLDNHCFSALDTGPGIESVPEEHEGHGLGLMMVNDICARQGWSFSISSQDDQQGCLAMINFSPES</sequence>
<evidence type="ECO:0000256" key="1">
    <source>
        <dbReference type="ARBA" id="ARBA00000085"/>
    </source>
</evidence>
<proteinExistence type="predicted"/>
<organism evidence="10 11">
    <name type="scientific">Endozoicomonas elysicola</name>
    <dbReference type="NCBI Taxonomy" id="305900"/>
    <lineage>
        <taxon>Bacteria</taxon>
        <taxon>Pseudomonadati</taxon>
        <taxon>Pseudomonadota</taxon>
        <taxon>Gammaproteobacteria</taxon>
        <taxon>Oceanospirillales</taxon>
        <taxon>Endozoicomonadaceae</taxon>
        <taxon>Endozoicomonas</taxon>
    </lineage>
</organism>
<feature type="transmembrane region" description="Helical" evidence="8">
    <location>
        <begin position="21"/>
        <end position="41"/>
    </location>
</feature>
<comment type="catalytic activity">
    <reaction evidence="1">
        <text>ATP + protein L-histidine = ADP + protein N-phospho-L-histidine.</text>
        <dbReference type="EC" id="2.7.13.3"/>
    </reaction>
</comment>
<name>A0A081KE80_9GAMM</name>
<dbReference type="EC" id="2.7.13.3" evidence="2"/>
<dbReference type="AlphaFoldDB" id="A0A081KE80"/>
<dbReference type="PROSITE" id="PS50109">
    <property type="entry name" value="HIS_KIN"/>
    <property type="match status" value="1"/>
</dbReference>
<dbReference type="InterPro" id="IPR003594">
    <property type="entry name" value="HATPase_dom"/>
</dbReference>
<keyword evidence="11" id="KW-1185">Reference proteome</keyword>
<feature type="domain" description="Histidine kinase" evidence="9">
    <location>
        <begin position="238"/>
        <end position="436"/>
    </location>
</feature>
<dbReference type="Gene3D" id="1.10.287.130">
    <property type="match status" value="1"/>
</dbReference>
<dbReference type="GO" id="GO:0000155">
    <property type="term" value="F:phosphorelay sensor kinase activity"/>
    <property type="evidence" value="ECO:0007669"/>
    <property type="project" value="InterPro"/>
</dbReference>
<keyword evidence="8" id="KW-0472">Membrane</keyword>
<evidence type="ECO:0000256" key="5">
    <source>
        <dbReference type="ARBA" id="ARBA00022692"/>
    </source>
</evidence>
<gene>
    <name evidence="10" type="ORF">GV64_18520</name>
</gene>
<comment type="caution">
    <text evidence="10">The sequence shown here is derived from an EMBL/GenBank/DDBJ whole genome shotgun (WGS) entry which is preliminary data.</text>
</comment>
<dbReference type="eggNOG" id="COG2205">
    <property type="taxonomic scope" value="Bacteria"/>
</dbReference>
<dbReference type="InterPro" id="IPR036890">
    <property type="entry name" value="HATPase_C_sf"/>
</dbReference>
<dbReference type="GO" id="GO:0005886">
    <property type="term" value="C:plasma membrane"/>
    <property type="evidence" value="ECO:0007669"/>
    <property type="project" value="TreeGrafter"/>
</dbReference>
<dbReference type="SMART" id="SM00388">
    <property type="entry name" value="HisKA"/>
    <property type="match status" value="1"/>
</dbReference>
<dbReference type="Proteomes" id="UP000027997">
    <property type="component" value="Unassembled WGS sequence"/>
</dbReference>
<keyword evidence="4" id="KW-0808">Transferase</keyword>
<dbReference type="CDD" id="cd00082">
    <property type="entry name" value="HisKA"/>
    <property type="match status" value="1"/>
</dbReference>
<keyword evidence="7 8" id="KW-1133">Transmembrane helix</keyword>
<protein>
    <recommendedName>
        <fullName evidence="2">histidine kinase</fullName>
        <ecNumber evidence="2">2.7.13.3</ecNumber>
    </recommendedName>
</protein>
<reference evidence="10 11" key="1">
    <citation type="submission" date="2014-06" db="EMBL/GenBank/DDBJ databases">
        <title>Whole Genome Sequences of Three Symbiotic Endozoicomonas Bacteria.</title>
        <authorList>
            <person name="Neave M.J."/>
            <person name="Apprill A."/>
            <person name="Voolstra C.R."/>
        </authorList>
    </citation>
    <scope>NUCLEOTIDE SEQUENCE [LARGE SCALE GENOMIC DNA]</scope>
    <source>
        <strain evidence="10 11">DSM 22380</strain>
    </source>
</reference>